<organism evidence="10 11">
    <name type="scientific">Clunio marinus</name>
    <dbReference type="NCBI Taxonomy" id="568069"/>
    <lineage>
        <taxon>Eukaryota</taxon>
        <taxon>Metazoa</taxon>
        <taxon>Ecdysozoa</taxon>
        <taxon>Arthropoda</taxon>
        <taxon>Hexapoda</taxon>
        <taxon>Insecta</taxon>
        <taxon>Pterygota</taxon>
        <taxon>Neoptera</taxon>
        <taxon>Endopterygota</taxon>
        <taxon>Diptera</taxon>
        <taxon>Nematocera</taxon>
        <taxon>Chironomoidea</taxon>
        <taxon>Chironomidae</taxon>
        <taxon>Clunio</taxon>
    </lineage>
</organism>
<keyword evidence="6 9" id="KW-0333">Golgi apparatus</keyword>
<comment type="similarity">
    <text evidence="2 9">Belongs to the sulfotransferase 2 family.</text>
</comment>
<gene>
    <name evidence="10" type="ORF">CLUMA_CG019471</name>
</gene>
<keyword evidence="9" id="KW-0119">Carbohydrate metabolism</keyword>
<dbReference type="GO" id="GO:0008146">
    <property type="term" value="F:sulfotransferase activity"/>
    <property type="evidence" value="ECO:0007669"/>
    <property type="project" value="InterPro"/>
</dbReference>
<evidence type="ECO:0000256" key="1">
    <source>
        <dbReference type="ARBA" id="ARBA00004323"/>
    </source>
</evidence>
<dbReference type="STRING" id="568069.A0A1J1J607"/>
<keyword evidence="5" id="KW-1133">Transmembrane helix</keyword>
<dbReference type="GO" id="GO:0016051">
    <property type="term" value="P:carbohydrate biosynthetic process"/>
    <property type="evidence" value="ECO:0007669"/>
    <property type="project" value="InterPro"/>
</dbReference>
<keyword evidence="8 9" id="KW-0325">Glycoprotein</keyword>
<dbReference type="PANTHER" id="PTHR12137">
    <property type="entry name" value="CARBOHYDRATE SULFOTRANSFERASE"/>
    <property type="match status" value="1"/>
</dbReference>
<sequence>MICKAQVCKVAEQFGNDTNDQSSNENQAKPLTQSEMEAIEARMMLRNWHLTERCAFYGLDQAGNDSLHKPNPWEFLINKKYHLVWCNVFKAASTSWMYNFNLLAGYSPQFLKKSQVVPLTLARKKYPRPSVAQLSEALNTSISFLIVRHPFERLLSAYNDKLKYALPHTFHQKLGNMIVRKYRKAVNFERADNAFHPLMNSVHSKNQHSKQRKLGSRWPTFPEFVDFLLFEAKANTYLDMHWTPVTNFCTPCQVKFDVIAKFETFEDDQKYLIEKAGLGSIIKPEHKNTGKGKNTNELLMSHYAELTKSQVKGLYQVFKYDFELFDYSPDEFIKIAREDDPSSVKSNSVEYVQLNIDKAKVLPFS</sequence>
<evidence type="ECO:0000256" key="4">
    <source>
        <dbReference type="ARBA" id="ARBA00022692"/>
    </source>
</evidence>
<name>A0A1J1J607_9DIPT</name>
<comment type="subcellular location">
    <subcellularLocation>
        <location evidence="1 9">Golgi apparatus membrane</location>
        <topology evidence="1 9">Single-pass type II membrane protein</topology>
    </subcellularLocation>
</comment>
<dbReference type="AlphaFoldDB" id="A0A1J1J607"/>
<evidence type="ECO:0000313" key="11">
    <source>
        <dbReference type="Proteomes" id="UP000183832"/>
    </source>
</evidence>
<reference evidence="10 11" key="1">
    <citation type="submission" date="2015-04" db="EMBL/GenBank/DDBJ databases">
        <authorList>
            <person name="Syromyatnikov M.Y."/>
            <person name="Popov V.N."/>
        </authorList>
    </citation>
    <scope>NUCLEOTIDE SEQUENCE [LARGE SCALE GENOMIC DNA]</scope>
</reference>
<evidence type="ECO:0000256" key="8">
    <source>
        <dbReference type="ARBA" id="ARBA00023180"/>
    </source>
</evidence>
<evidence type="ECO:0000256" key="3">
    <source>
        <dbReference type="ARBA" id="ARBA00022679"/>
    </source>
</evidence>
<dbReference type="EMBL" id="CVRI01000067">
    <property type="protein sequence ID" value="CRL06910.1"/>
    <property type="molecule type" value="Genomic_DNA"/>
</dbReference>
<dbReference type="Proteomes" id="UP000183832">
    <property type="component" value="Unassembled WGS sequence"/>
</dbReference>
<evidence type="ECO:0000256" key="5">
    <source>
        <dbReference type="ARBA" id="ARBA00022989"/>
    </source>
</evidence>
<evidence type="ECO:0000256" key="2">
    <source>
        <dbReference type="ARBA" id="ARBA00006339"/>
    </source>
</evidence>
<keyword evidence="7" id="KW-0472">Membrane</keyword>
<dbReference type="OrthoDB" id="2019940at2759"/>
<keyword evidence="9" id="KW-0735">Signal-anchor</keyword>
<evidence type="ECO:0000256" key="6">
    <source>
        <dbReference type="ARBA" id="ARBA00023034"/>
    </source>
</evidence>
<keyword evidence="4" id="KW-0812">Transmembrane</keyword>
<proteinExistence type="inferred from homology"/>
<dbReference type="Pfam" id="PF03567">
    <property type="entry name" value="Sulfotransfer_2"/>
    <property type="match status" value="1"/>
</dbReference>
<keyword evidence="11" id="KW-1185">Reference proteome</keyword>
<protein>
    <recommendedName>
        <fullName evidence="9">Carbohydrate sulfotransferase</fullName>
        <ecNumber evidence="9">2.8.2.-</ecNumber>
    </recommendedName>
</protein>
<dbReference type="InterPro" id="IPR018011">
    <property type="entry name" value="Carb_sulfotrans_8-10"/>
</dbReference>
<accession>A0A1J1J607</accession>
<evidence type="ECO:0000256" key="9">
    <source>
        <dbReference type="RuleBase" id="RU364020"/>
    </source>
</evidence>
<dbReference type="GO" id="GO:0000139">
    <property type="term" value="C:Golgi membrane"/>
    <property type="evidence" value="ECO:0007669"/>
    <property type="project" value="UniProtKB-SubCell"/>
</dbReference>
<evidence type="ECO:0000313" key="10">
    <source>
        <dbReference type="EMBL" id="CRL06910.1"/>
    </source>
</evidence>
<evidence type="ECO:0000256" key="7">
    <source>
        <dbReference type="ARBA" id="ARBA00023136"/>
    </source>
</evidence>
<dbReference type="InterPro" id="IPR005331">
    <property type="entry name" value="Sulfotransferase"/>
</dbReference>
<dbReference type="EC" id="2.8.2.-" evidence="9"/>
<keyword evidence="3 9" id="KW-0808">Transferase</keyword>
<dbReference type="PANTHER" id="PTHR12137:SF63">
    <property type="entry name" value="CARBOHYDRATE SULFOTRANSFERASE"/>
    <property type="match status" value="1"/>
</dbReference>